<accession>K7FQ90</accession>
<evidence type="ECO:0000256" key="1">
    <source>
        <dbReference type="ARBA" id="ARBA00004479"/>
    </source>
</evidence>
<dbReference type="STRING" id="13735.ENSPSIP00000010200"/>
<dbReference type="GO" id="GO:0007157">
    <property type="term" value="P:heterophilic cell-cell adhesion via plasma membrane cell adhesion molecules"/>
    <property type="evidence" value="ECO:0007669"/>
    <property type="project" value="Ensembl"/>
</dbReference>
<evidence type="ECO:0000256" key="4">
    <source>
        <dbReference type="ARBA" id="ARBA00022729"/>
    </source>
</evidence>
<evidence type="ECO:0000256" key="8">
    <source>
        <dbReference type="SAM" id="Phobius"/>
    </source>
</evidence>
<dbReference type="InterPro" id="IPR007947">
    <property type="entry name" value="CD164_MGC24"/>
</dbReference>
<reference evidence="10" key="2">
    <citation type="journal article" date="2013" name="Nat. Genet.">
        <title>The draft genomes of soft-shell turtle and green sea turtle yield insights into the development and evolution of the turtle-specific body plan.</title>
        <authorList>
            <person name="Wang Z."/>
            <person name="Pascual-Anaya J."/>
            <person name="Zadissa A."/>
            <person name="Li W."/>
            <person name="Niimura Y."/>
            <person name="Huang Z."/>
            <person name="Li C."/>
            <person name="White S."/>
            <person name="Xiong Z."/>
            <person name="Fang D."/>
            <person name="Wang B."/>
            <person name="Ming Y."/>
            <person name="Chen Y."/>
            <person name="Zheng Y."/>
            <person name="Kuraku S."/>
            <person name="Pignatelli M."/>
            <person name="Herrero J."/>
            <person name="Beal K."/>
            <person name="Nozawa M."/>
            <person name="Li Q."/>
            <person name="Wang J."/>
            <person name="Zhang H."/>
            <person name="Yu L."/>
            <person name="Shigenobu S."/>
            <person name="Wang J."/>
            <person name="Liu J."/>
            <person name="Flicek P."/>
            <person name="Searle S."/>
            <person name="Wang J."/>
            <person name="Kuratani S."/>
            <person name="Yin Y."/>
            <person name="Aken B."/>
            <person name="Zhang G."/>
            <person name="Irie N."/>
        </authorList>
    </citation>
    <scope>NUCLEOTIDE SEQUENCE [LARGE SCALE GENOMIC DNA]</scope>
    <source>
        <strain evidence="10">Daiwa-1</strain>
    </source>
</reference>
<keyword evidence="5 8" id="KW-1133">Transmembrane helix</keyword>
<dbReference type="GO" id="GO:0005764">
    <property type="term" value="C:lysosome"/>
    <property type="evidence" value="ECO:0007669"/>
    <property type="project" value="Ensembl"/>
</dbReference>
<dbReference type="Ensembl" id="ENSPSIT00000010252.1">
    <property type="protein sequence ID" value="ENSPSIP00000010200.1"/>
    <property type="gene ID" value="ENSPSIG00000009243.1"/>
</dbReference>
<evidence type="ECO:0000256" key="6">
    <source>
        <dbReference type="ARBA" id="ARBA00023136"/>
    </source>
</evidence>
<dbReference type="Pfam" id="PF05283">
    <property type="entry name" value="MGC-24"/>
    <property type="match status" value="1"/>
</dbReference>
<evidence type="ECO:0000256" key="5">
    <source>
        <dbReference type="ARBA" id="ARBA00022989"/>
    </source>
</evidence>
<dbReference type="Proteomes" id="UP000007267">
    <property type="component" value="Unassembled WGS sequence"/>
</dbReference>
<dbReference type="GO" id="GO:0005886">
    <property type="term" value="C:plasma membrane"/>
    <property type="evidence" value="ECO:0007669"/>
    <property type="project" value="Ensembl"/>
</dbReference>
<proteinExistence type="inferred from homology"/>
<organism evidence="9 10">
    <name type="scientific">Pelodiscus sinensis</name>
    <name type="common">Chinese softshell turtle</name>
    <name type="synonym">Trionyx sinensis</name>
    <dbReference type="NCBI Taxonomy" id="13735"/>
    <lineage>
        <taxon>Eukaryota</taxon>
        <taxon>Metazoa</taxon>
        <taxon>Chordata</taxon>
        <taxon>Craniata</taxon>
        <taxon>Vertebrata</taxon>
        <taxon>Euteleostomi</taxon>
        <taxon>Archelosauria</taxon>
        <taxon>Testudinata</taxon>
        <taxon>Testudines</taxon>
        <taxon>Cryptodira</taxon>
        <taxon>Trionychia</taxon>
        <taxon>Trionychidae</taxon>
        <taxon>Pelodiscus</taxon>
    </lineage>
</organism>
<reference evidence="9" key="4">
    <citation type="submission" date="2025-09" db="UniProtKB">
        <authorList>
            <consortium name="Ensembl"/>
        </authorList>
    </citation>
    <scope>IDENTIFICATION</scope>
</reference>
<evidence type="ECO:0000313" key="9">
    <source>
        <dbReference type="Ensembl" id="ENSPSIP00000010200.1"/>
    </source>
</evidence>
<evidence type="ECO:0000256" key="2">
    <source>
        <dbReference type="ARBA" id="ARBA00005341"/>
    </source>
</evidence>
<keyword evidence="3 8" id="KW-0812">Transmembrane</keyword>
<keyword evidence="10" id="KW-1185">Reference proteome</keyword>
<dbReference type="PANTHER" id="PTHR11337">
    <property type="entry name" value="MUCIN/PORIMIN"/>
    <property type="match status" value="1"/>
</dbReference>
<dbReference type="AlphaFoldDB" id="K7FQ90"/>
<evidence type="ECO:0000256" key="3">
    <source>
        <dbReference type="ARBA" id="ARBA00022692"/>
    </source>
</evidence>
<dbReference type="eggNOG" id="ENOG502S7HA">
    <property type="taxonomic scope" value="Eukaryota"/>
</dbReference>
<keyword evidence="7" id="KW-0325">Glycoprotein</keyword>
<dbReference type="GeneTree" id="ENSGT00530000063929"/>
<sequence>MGRKSKLVLHELCIAMAFCELSWATAYLKIEMLLSWIDSVHICEAITTCHDCVNRTECKWINCSGETFSCGNATDSNCTATSQCSCNVGYPTFSPTSCSTPNSTDSSTAATTTANATIINATTAASATIANITNTTLPAASSTASSTSVLTTISTPGTTATGSTPKPAPHKSTFDAASFIGGIVLVLGLQAVIFFLYKFCRSKDRNYHTL</sequence>
<protein>
    <submittedName>
        <fullName evidence="9">CD164 molecule</fullName>
    </submittedName>
</protein>
<dbReference type="GO" id="GO:0005768">
    <property type="term" value="C:endosome"/>
    <property type="evidence" value="ECO:0007669"/>
    <property type="project" value="Ensembl"/>
</dbReference>
<dbReference type="PANTHER" id="PTHR11337:SF12">
    <property type="entry name" value="SIALOMUCIN CORE PROTEIN 24"/>
    <property type="match status" value="1"/>
</dbReference>
<reference evidence="10" key="1">
    <citation type="submission" date="2011-10" db="EMBL/GenBank/DDBJ databases">
        <authorList>
            <consortium name="Soft-shell Turtle Genome Consortium"/>
        </authorList>
    </citation>
    <scope>NUCLEOTIDE SEQUENCE [LARGE SCALE GENOMIC DNA]</scope>
    <source>
        <strain evidence="10">Daiwa-1</strain>
    </source>
</reference>
<keyword evidence="6 8" id="KW-0472">Membrane</keyword>
<dbReference type="OMA" id="CFWMECK"/>
<reference evidence="9" key="3">
    <citation type="submission" date="2025-08" db="UniProtKB">
        <authorList>
            <consortium name="Ensembl"/>
        </authorList>
    </citation>
    <scope>IDENTIFICATION</scope>
</reference>
<name>K7FQ90_PELSI</name>
<comment type="similarity">
    <text evidence="2">Belongs to the CD164 family.</text>
</comment>
<feature type="transmembrane region" description="Helical" evidence="8">
    <location>
        <begin position="176"/>
        <end position="197"/>
    </location>
</feature>
<keyword evidence="4" id="KW-0732">Signal</keyword>
<evidence type="ECO:0000256" key="7">
    <source>
        <dbReference type="ARBA" id="ARBA00023180"/>
    </source>
</evidence>
<dbReference type="HOGENOM" id="CLU_101414_1_0_1"/>
<comment type="subcellular location">
    <subcellularLocation>
        <location evidence="1">Membrane</location>
        <topology evidence="1">Single-pass type I membrane protein</topology>
    </subcellularLocation>
</comment>
<dbReference type="EMBL" id="AGCU01087791">
    <property type="status" value="NOT_ANNOTATED_CDS"/>
    <property type="molecule type" value="Genomic_DNA"/>
</dbReference>
<gene>
    <name evidence="9" type="primary">CD164</name>
</gene>
<evidence type="ECO:0000313" key="10">
    <source>
        <dbReference type="Proteomes" id="UP000007267"/>
    </source>
</evidence>